<dbReference type="RefSeq" id="WP_147042055.1">
    <property type="nucleotide sequence ID" value="NZ_BAABIR010000002.1"/>
</dbReference>
<dbReference type="GO" id="GO:0006351">
    <property type="term" value="P:DNA-templated transcription"/>
    <property type="evidence" value="ECO:0007669"/>
    <property type="project" value="TreeGrafter"/>
</dbReference>
<dbReference type="AlphaFoldDB" id="A0A5C6TQD7"/>
<accession>A0A5C6TQD7</accession>
<dbReference type="GO" id="GO:0003700">
    <property type="term" value="F:DNA-binding transcription factor activity"/>
    <property type="evidence" value="ECO:0007669"/>
    <property type="project" value="InterPro"/>
</dbReference>
<dbReference type="PANTHER" id="PTHR30537">
    <property type="entry name" value="HTH-TYPE TRANSCRIPTIONAL REGULATOR"/>
    <property type="match status" value="1"/>
</dbReference>
<dbReference type="SUPFAM" id="SSF53850">
    <property type="entry name" value="Periplasmic binding protein-like II"/>
    <property type="match status" value="1"/>
</dbReference>
<dbReference type="Pfam" id="PF03466">
    <property type="entry name" value="LysR_substrate"/>
    <property type="match status" value="1"/>
</dbReference>
<dbReference type="PROSITE" id="PS50931">
    <property type="entry name" value="HTH_LYSR"/>
    <property type="match status" value="1"/>
</dbReference>
<dbReference type="Proteomes" id="UP000321249">
    <property type="component" value="Unassembled WGS sequence"/>
</dbReference>
<dbReference type="InterPro" id="IPR058163">
    <property type="entry name" value="LysR-type_TF_proteobact-type"/>
</dbReference>
<evidence type="ECO:0000259" key="5">
    <source>
        <dbReference type="PROSITE" id="PS50931"/>
    </source>
</evidence>
<dbReference type="EMBL" id="VOQQ01000001">
    <property type="protein sequence ID" value="TXC62667.1"/>
    <property type="molecule type" value="Genomic_DNA"/>
</dbReference>
<comment type="similarity">
    <text evidence="1">Belongs to the LysR transcriptional regulatory family.</text>
</comment>
<keyword evidence="3" id="KW-0238">DNA-binding</keyword>
<comment type="caution">
    <text evidence="6">The sequence shown here is derived from an EMBL/GenBank/DDBJ whole genome shotgun (WGS) entry which is preliminary data.</text>
</comment>
<dbReference type="Pfam" id="PF00126">
    <property type="entry name" value="HTH_1"/>
    <property type="match status" value="1"/>
</dbReference>
<keyword evidence="7" id="KW-1185">Reference proteome</keyword>
<dbReference type="Gene3D" id="3.40.190.10">
    <property type="entry name" value="Periplasmic binding protein-like II"/>
    <property type="match status" value="2"/>
</dbReference>
<dbReference type="PANTHER" id="PTHR30537:SF74">
    <property type="entry name" value="HTH-TYPE TRANSCRIPTIONAL REGULATOR TRPI"/>
    <property type="match status" value="1"/>
</dbReference>
<sequence>MRRLPPLAAVRAFEAAARHENFTQAAAELGMTQAAISYQIRLLEERLGVPLFRRERRRVVLTDAGRRLAAVAGRAFDALDGAFAAIRAEDEGMLTITTSYTFANTWFAWRLGAFQLANPEMAVRLLTDDSLADFAGEEVDVGVRTGLGEWPGLAADLLFRVNFTPMCSPAFLAEHGGTLRPEQLLELPRIGPDDPWWETWLKDAGVAVPEQQAPRGIRLGYQAHEGAAAMAGQGIAMLTPFFWRNDLAEGRLVRPFAQLSTRGWGYWLVYAEHRRLVPKIRRFRDWLLAEVARDLAALEAS</sequence>
<dbReference type="InterPro" id="IPR005119">
    <property type="entry name" value="LysR_subst-bd"/>
</dbReference>
<keyword evidence="2" id="KW-0805">Transcription regulation</keyword>
<dbReference type="CDD" id="cd08432">
    <property type="entry name" value="PBP2_GcdR_TrpI_HvrB_AmpR_like"/>
    <property type="match status" value="1"/>
</dbReference>
<evidence type="ECO:0000313" key="7">
    <source>
        <dbReference type="Proteomes" id="UP000321249"/>
    </source>
</evidence>
<name>A0A5C6TQD7_9SPHN</name>
<evidence type="ECO:0000256" key="3">
    <source>
        <dbReference type="ARBA" id="ARBA00023125"/>
    </source>
</evidence>
<dbReference type="Gene3D" id="1.10.10.10">
    <property type="entry name" value="Winged helix-like DNA-binding domain superfamily/Winged helix DNA-binding domain"/>
    <property type="match status" value="1"/>
</dbReference>
<feature type="domain" description="HTH lysR-type" evidence="5">
    <location>
        <begin position="5"/>
        <end position="62"/>
    </location>
</feature>
<evidence type="ECO:0000313" key="6">
    <source>
        <dbReference type="EMBL" id="TXC62667.1"/>
    </source>
</evidence>
<protein>
    <submittedName>
        <fullName evidence="6">LysR family transcriptional regulator</fullName>
    </submittedName>
</protein>
<dbReference type="InterPro" id="IPR036390">
    <property type="entry name" value="WH_DNA-bd_sf"/>
</dbReference>
<dbReference type="GO" id="GO:0043565">
    <property type="term" value="F:sequence-specific DNA binding"/>
    <property type="evidence" value="ECO:0007669"/>
    <property type="project" value="TreeGrafter"/>
</dbReference>
<gene>
    <name evidence="6" type="ORF">FRZ32_02720</name>
</gene>
<dbReference type="FunFam" id="1.10.10.10:FF:000038">
    <property type="entry name" value="Glycine cleavage system transcriptional activator"/>
    <property type="match status" value="1"/>
</dbReference>
<evidence type="ECO:0000256" key="4">
    <source>
        <dbReference type="ARBA" id="ARBA00023163"/>
    </source>
</evidence>
<dbReference type="InterPro" id="IPR000847">
    <property type="entry name" value="LysR_HTH_N"/>
</dbReference>
<dbReference type="OrthoDB" id="9813056at2"/>
<evidence type="ECO:0000256" key="2">
    <source>
        <dbReference type="ARBA" id="ARBA00023015"/>
    </source>
</evidence>
<organism evidence="6 7">
    <name type="scientific">Allosphingosinicella ginsenosidimutans</name>
    <dbReference type="NCBI Taxonomy" id="1176539"/>
    <lineage>
        <taxon>Bacteria</taxon>
        <taxon>Pseudomonadati</taxon>
        <taxon>Pseudomonadota</taxon>
        <taxon>Alphaproteobacteria</taxon>
        <taxon>Sphingomonadales</taxon>
        <taxon>Sphingomonadaceae</taxon>
        <taxon>Allosphingosinicella</taxon>
    </lineage>
</organism>
<dbReference type="SUPFAM" id="SSF46785">
    <property type="entry name" value="Winged helix' DNA-binding domain"/>
    <property type="match status" value="1"/>
</dbReference>
<dbReference type="PRINTS" id="PR00039">
    <property type="entry name" value="HTHLYSR"/>
</dbReference>
<reference evidence="6 7" key="1">
    <citation type="journal article" date="2015" name="J. Microbiol.">
        <title>Sphingosinicella ginsenosidimutans sp. nov., with ginsenoside converting activity.</title>
        <authorList>
            <person name="Kim J.K."/>
            <person name="Kang M.S."/>
            <person name="Park S.C."/>
            <person name="Kim K.M."/>
            <person name="Choi K."/>
            <person name="Yoon M.H."/>
            <person name="Im W.T."/>
        </authorList>
    </citation>
    <scope>NUCLEOTIDE SEQUENCE [LARGE SCALE GENOMIC DNA]</scope>
    <source>
        <strain evidence="6 7">BS-11</strain>
    </source>
</reference>
<keyword evidence="4" id="KW-0804">Transcription</keyword>
<dbReference type="InterPro" id="IPR036388">
    <property type="entry name" value="WH-like_DNA-bd_sf"/>
</dbReference>
<evidence type="ECO:0000256" key="1">
    <source>
        <dbReference type="ARBA" id="ARBA00009437"/>
    </source>
</evidence>
<proteinExistence type="inferred from homology"/>